<dbReference type="EMBL" id="CAAALY010041625">
    <property type="protein sequence ID" value="VEL19453.1"/>
    <property type="molecule type" value="Genomic_DNA"/>
</dbReference>
<dbReference type="OrthoDB" id="734129at2759"/>
<protein>
    <recommendedName>
        <fullName evidence="3">Glycosyl transferase family 1 domain-containing protein</fullName>
    </recommendedName>
</protein>
<gene>
    <name evidence="1" type="ORF">PXEA_LOCUS12893</name>
</gene>
<dbReference type="Proteomes" id="UP000784294">
    <property type="component" value="Unassembled WGS sequence"/>
</dbReference>
<comment type="caution">
    <text evidence="1">The sequence shown here is derived from an EMBL/GenBank/DDBJ whole genome shotgun (WGS) entry which is preliminary data.</text>
</comment>
<dbReference type="AlphaFoldDB" id="A0A3S5CLY5"/>
<organism evidence="1 2">
    <name type="scientific">Protopolystoma xenopodis</name>
    <dbReference type="NCBI Taxonomy" id="117903"/>
    <lineage>
        <taxon>Eukaryota</taxon>
        <taxon>Metazoa</taxon>
        <taxon>Spiralia</taxon>
        <taxon>Lophotrochozoa</taxon>
        <taxon>Platyhelminthes</taxon>
        <taxon>Monogenea</taxon>
        <taxon>Polyopisthocotylea</taxon>
        <taxon>Polystomatidea</taxon>
        <taxon>Polystomatidae</taxon>
        <taxon>Protopolystoma</taxon>
    </lineage>
</organism>
<sequence length="136" mass="14810">LLVVSTSVGGIPEVLPADLIRLASVDVSSIAACLADAIDEIRARRALFSTDTDAKMFQHSERLTNSTSNLPIFQTPADTSYLKHHIALDSEINEIDAVAFTEFPSYTDAEPKSSIDNNQIFEDESMGIAHEDVDIT</sequence>
<keyword evidence="2" id="KW-1185">Reference proteome</keyword>
<evidence type="ECO:0000313" key="1">
    <source>
        <dbReference type="EMBL" id="VEL19453.1"/>
    </source>
</evidence>
<evidence type="ECO:0008006" key="3">
    <source>
        <dbReference type="Google" id="ProtNLM"/>
    </source>
</evidence>
<evidence type="ECO:0000313" key="2">
    <source>
        <dbReference type="Proteomes" id="UP000784294"/>
    </source>
</evidence>
<reference evidence="1" key="1">
    <citation type="submission" date="2018-11" db="EMBL/GenBank/DDBJ databases">
        <authorList>
            <consortium name="Pathogen Informatics"/>
        </authorList>
    </citation>
    <scope>NUCLEOTIDE SEQUENCE</scope>
</reference>
<proteinExistence type="predicted"/>
<accession>A0A3S5CLY5</accession>
<name>A0A3S5CLY5_9PLAT</name>
<feature type="non-terminal residue" evidence="1">
    <location>
        <position position="1"/>
    </location>
</feature>